<dbReference type="EMBL" id="NFHN01000047">
    <property type="protein sequence ID" value="OUN44365.1"/>
    <property type="molecule type" value="Genomic_DNA"/>
</dbReference>
<dbReference type="AlphaFoldDB" id="A0A1Y3U8D2"/>
<accession>A0A1Y3U8D2</accession>
<reference evidence="3" key="1">
    <citation type="submission" date="2017-04" db="EMBL/GenBank/DDBJ databases">
        <title>Function of individual gut microbiota members based on whole genome sequencing of pure cultures obtained from chicken caecum.</title>
        <authorList>
            <person name="Medvecky M."/>
            <person name="Cejkova D."/>
            <person name="Polansky O."/>
            <person name="Karasova D."/>
            <person name="Kubasova T."/>
            <person name="Cizek A."/>
            <person name="Rychlik I."/>
        </authorList>
    </citation>
    <scope>NUCLEOTIDE SEQUENCE [LARGE SCALE GENOMIC DNA]</scope>
    <source>
        <strain evidence="3">An71</strain>
    </source>
</reference>
<feature type="compositionally biased region" description="Acidic residues" evidence="1">
    <location>
        <begin position="149"/>
        <end position="162"/>
    </location>
</feature>
<dbReference type="RefSeq" id="WP_087215864.1">
    <property type="nucleotide sequence ID" value="NZ_NFHN01000047.1"/>
</dbReference>
<evidence type="ECO:0000313" key="3">
    <source>
        <dbReference type="Proteomes" id="UP000195868"/>
    </source>
</evidence>
<protein>
    <recommendedName>
        <fullName evidence="4">Phage terminase small subunit P27 family</fullName>
    </recommendedName>
</protein>
<proteinExistence type="predicted"/>
<dbReference type="Pfam" id="PF05119">
    <property type="entry name" value="Terminase_4"/>
    <property type="match status" value="1"/>
</dbReference>
<evidence type="ECO:0008006" key="4">
    <source>
        <dbReference type="Google" id="ProtNLM"/>
    </source>
</evidence>
<sequence>MAGAKIKPVEKLRGHWTKTQLADRQEVQNNLQKNYDSIDETVPEELHGYARKEWQKIVPLLKKETPASNLDRSQLINYCVLAQTVHTCQKYILQDGLCVMTSQGTKKINPYFNMQDKAIKNMRAIASDFGLNISSRAKLENQKVKQQDPEDPFADFLEDDAG</sequence>
<comment type="caution">
    <text evidence="2">The sequence shown here is derived from an EMBL/GenBank/DDBJ whole genome shotgun (WGS) entry which is preliminary data.</text>
</comment>
<dbReference type="NCBIfam" id="TIGR01558">
    <property type="entry name" value="sm_term_P27"/>
    <property type="match status" value="1"/>
</dbReference>
<feature type="region of interest" description="Disordered" evidence="1">
    <location>
        <begin position="140"/>
        <end position="162"/>
    </location>
</feature>
<gene>
    <name evidence="2" type="ORF">B5G22_09500</name>
</gene>
<name>A0A1Y3U8D2_LIMRT</name>
<evidence type="ECO:0000256" key="1">
    <source>
        <dbReference type="SAM" id="MobiDB-lite"/>
    </source>
</evidence>
<evidence type="ECO:0000313" key="2">
    <source>
        <dbReference type="EMBL" id="OUN44365.1"/>
    </source>
</evidence>
<dbReference type="InterPro" id="IPR006448">
    <property type="entry name" value="Phage_term_ssu_P27"/>
</dbReference>
<dbReference type="Proteomes" id="UP000195868">
    <property type="component" value="Unassembled WGS sequence"/>
</dbReference>
<organism evidence="2 3">
    <name type="scientific">Limosilactobacillus reuteri</name>
    <name type="common">Lactobacillus reuteri</name>
    <dbReference type="NCBI Taxonomy" id="1598"/>
    <lineage>
        <taxon>Bacteria</taxon>
        <taxon>Bacillati</taxon>
        <taxon>Bacillota</taxon>
        <taxon>Bacilli</taxon>
        <taxon>Lactobacillales</taxon>
        <taxon>Lactobacillaceae</taxon>
        <taxon>Limosilactobacillus</taxon>
    </lineage>
</organism>